<sequence length="52" mass="6112">MTQTNTTKEARVFQLCTELEDMKLRKKAAAKGFNEEIKRINEEIKELIDPEE</sequence>
<reference evidence="1" key="1">
    <citation type="submission" date="2020-05" db="EMBL/GenBank/DDBJ databases">
        <authorList>
            <person name="Chiriac C."/>
            <person name="Salcher M."/>
            <person name="Ghai R."/>
            <person name="Kavagutti S V."/>
        </authorList>
    </citation>
    <scope>NUCLEOTIDE SEQUENCE</scope>
</reference>
<dbReference type="EMBL" id="LR798360">
    <property type="protein sequence ID" value="CAB5226304.1"/>
    <property type="molecule type" value="Genomic_DNA"/>
</dbReference>
<name>A0A6J7X985_9CAUD</name>
<accession>A0A6J7X985</accession>
<evidence type="ECO:0000313" key="1">
    <source>
        <dbReference type="EMBL" id="CAB5226304.1"/>
    </source>
</evidence>
<gene>
    <name evidence="1" type="ORF">UFOVP760_83</name>
</gene>
<proteinExistence type="predicted"/>
<organism evidence="1">
    <name type="scientific">uncultured Caudovirales phage</name>
    <dbReference type="NCBI Taxonomy" id="2100421"/>
    <lineage>
        <taxon>Viruses</taxon>
        <taxon>Duplodnaviria</taxon>
        <taxon>Heunggongvirae</taxon>
        <taxon>Uroviricota</taxon>
        <taxon>Caudoviricetes</taxon>
        <taxon>Peduoviridae</taxon>
        <taxon>Maltschvirus</taxon>
        <taxon>Maltschvirus maltsch</taxon>
    </lineage>
</organism>
<protein>
    <submittedName>
        <fullName evidence="1">Uncharacterized protein</fullName>
    </submittedName>
</protein>